<dbReference type="KEGG" id="sari:H5J25_18930"/>
<dbReference type="AlphaFoldDB" id="A0A974NYR4"/>
<evidence type="ECO:0000313" key="2">
    <source>
        <dbReference type="EMBL" id="QQV79325.1"/>
    </source>
</evidence>
<protein>
    <submittedName>
        <fullName evidence="2">Uncharacterized protein</fullName>
    </submittedName>
</protein>
<evidence type="ECO:0000313" key="3">
    <source>
        <dbReference type="Proteomes" id="UP000595894"/>
    </source>
</evidence>
<geneLocation type="plasmid" evidence="2 3">
    <name>punnamed1</name>
</geneLocation>
<accession>A0A974NYR4</accession>
<gene>
    <name evidence="2" type="ORF">H5J25_18930</name>
</gene>
<dbReference type="RefSeq" id="WP_202096603.1">
    <property type="nucleotide sequence ID" value="NZ_CP061036.1"/>
</dbReference>
<sequence>MSLYLYLFHGRATPDQDMSNWGAAGPTIGPLSYVHTTYGSEVKIRGSKAVLEKFFPQAEIHFHDGLGEHAIQLAGDCLPHDGKFYGDWSVCTADAMEPVNRNPVTPICDVCGSADLVKDAAAVWDRDRQERSLLSTYDSTTCQRCEREGDAIERWVPNADAPPADDQQPELDLELPVTTKAEGEGEREGGRG</sequence>
<feature type="region of interest" description="Disordered" evidence="1">
    <location>
        <begin position="153"/>
        <end position="192"/>
    </location>
</feature>
<keyword evidence="3" id="KW-1185">Reference proteome</keyword>
<evidence type="ECO:0000256" key="1">
    <source>
        <dbReference type="SAM" id="MobiDB-lite"/>
    </source>
</evidence>
<organism evidence="2 3">
    <name type="scientific">Sphingomonas aliaeris</name>
    <dbReference type="NCBI Taxonomy" id="2759526"/>
    <lineage>
        <taxon>Bacteria</taxon>
        <taxon>Pseudomonadati</taxon>
        <taxon>Pseudomonadota</taxon>
        <taxon>Alphaproteobacteria</taxon>
        <taxon>Sphingomonadales</taxon>
        <taxon>Sphingomonadaceae</taxon>
        <taxon>Sphingomonas</taxon>
    </lineage>
</organism>
<name>A0A974NYR4_9SPHN</name>
<dbReference type="Proteomes" id="UP000595894">
    <property type="component" value="Plasmid punnamed1"/>
</dbReference>
<reference evidence="3" key="1">
    <citation type="submission" date="2020-09" db="EMBL/GenBank/DDBJ databases">
        <title>Sphingomonas sp., a new species isolated from pork steak.</title>
        <authorList>
            <person name="Heidler von Heilborn D."/>
        </authorList>
    </citation>
    <scope>NUCLEOTIDE SEQUENCE [LARGE SCALE GENOMIC DNA]</scope>
    <source>
        <plasmid evidence="3">punnamed1</plasmid>
    </source>
</reference>
<keyword evidence="2" id="KW-0614">Plasmid</keyword>
<proteinExistence type="predicted"/>
<feature type="compositionally biased region" description="Basic and acidic residues" evidence="1">
    <location>
        <begin position="181"/>
        <end position="192"/>
    </location>
</feature>
<dbReference type="EMBL" id="CP061036">
    <property type="protein sequence ID" value="QQV79325.1"/>
    <property type="molecule type" value="Genomic_DNA"/>
</dbReference>